<dbReference type="OrthoDB" id="125095at2759"/>
<sequence length="419" mass="47252">MAYPVLICGITDVQRKFHPVAFFLLGKESENEYTWALESLMAIYKEVVGRNLRLTYVMADAAKAPVLAVKKYRRELGVEHILMCYYHVIANVHKRLAGTSLRTKSLVYRYIYRMHYSRSYDELSYHWEAAYRAWAASPELVLKDFATYFFAQWLCGECAHWQVYHVPAGFPKTNNPCEGFNKHFKGIYTERNTHGLCATFVLLGEVAEEYSTIKAVSFSNHPAPSTNLLYRTRRLAECGLLAVVPEATVHPLSPGELFVRSIVPKRALQLAYVFEYKLVGASVHDAVAAVGVPALPPQDAVLANAFYYKANTNNVNHEMICAGDQQPWYGWLVSTVPGRLSCQCNFYNKHSFCCHLVFALQVEDKNELGHPNAPTTFERNGAPASRRSTTQRFVTEARGKRAGRGSGRPRNEVGHALAL</sequence>
<name>A0A485K3Z0_9STRA</name>
<reference evidence="3 4" key="1">
    <citation type="submission" date="2019-03" db="EMBL/GenBank/DDBJ databases">
        <authorList>
            <person name="Gaulin E."/>
            <person name="Dumas B."/>
        </authorList>
    </citation>
    <scope>NUCLEOTIDE SEQUENCE [LARGE SCALE GENOMIC DNA]</scope>
    <source>
        <strain evidence="3">CBS 568.67</strain>
    </source>
</reference>
<dbReference type="AlphaFoldDB" id="A0A485K3Z0"/>
<dbReference type="EMBL" id="VJMH01000063">
    <property type="protein sequence ID" value="KAF0719545.1"/>
    <property type="molecule type" value="Genomic_DNA"/>
</dbReference>
<evidence type="ECO:0000313" key="2">
    <source>
        <dbReference type="EMBL" id="KAF0719545.1"/>
    </source>
</evidence>
<dbReference type="EMBL" id="CAADRA010000063">
    <property type="protein sequence ID" value="VFT78181.1"/>
    <property type="molecule type" value="Genomic_DNA"/>
</dbReference>
<protein>
    <submittedName>
        <fullName evidence="3">Aste57867_959 protein</fullName>
    </submittedName>
</protein>
<gene>
    <name evidence="3" type="primary">Aste57867_959</name>
    <name evidence="2" type="ORF">As57867_000958</name>
    <name evidence="3" type="ORF">ASTE57867_959</name>
</gene>
<evidence type="ECO:0000313" key="3">
    <source>
        <dbReference type="EMBL" id="VFT78181.1"/>
    </source>
</evidence>
<feature type="region of interest" description="Disordered" evidence="1">
    <location>
        <begin position="370"/>
        <end position="419"/>
    </location>
</feature>
<proteinExistence type="predicted"/>
<reference evidence="2" key="2">
    <citation type="submission" date="2019-06" db="EMBL/GenBank/DDBJ databases">
        <title>Genomics analysis of Aphanomyces spp. identifies a new class of oomycete effector associated with host adaptation.</title>
        <authorList>
            <person name="Gaulin E."/>
        </authorList>
    </citation>
    <scope>NUCLEOTIDE SEQUENCE</scope>
    <source>
        <strain evidence="2">CBS 578.67</strain>
    </source>
</reference>
<organism evidence="3 4">
    <name type="scientific">Aphanomyces stellatus</name>
    <dbReference type="NCBI Taxonomy" id="120398"/>
    <lineage>
        <taxon>Eukaryota</taxon>
        <taxon>Sar</taxon>
        <taxon>Stramenopiles</taxon>
        <taxon>Oomycota</taxon>
        <taxon>Saprolegniomycetes</taxon>
        <taxon>Saprolegniales</taxon>
        <taxon>Verrucalvaceae</taxon>
        <taxon>Aphanomyces</taxon>
    </lineage>
</organism>
<accession>A0A485K3Z0</accession>
<evidence type="ECO:0000313" key="4">
    <source>
        <dbReference type="Proteomes" id="UP000332933"/>
    </source>
</evidence>
<dbReference type="Proteomes" id="UP000332933">
    <property type="component" value="Unassembled WGS sequence"/>
</dbReference>
<keyword evidence="4" id="KW-1185">Reference proteome</keyword>
<evidence type="ECO:0000256" key="1">
    <source>
        <dbReference type="SAM" id="MobiDB-lite"/>
    </source>
</evidence>